<dbReference type="OrthoDB" id="10259868at2759"/>
<feature type="domain" description="Fascin-like" evidence="7">
    <location>
        <begin position="299"/>
        <end position="400"/>
    </location>
</feature>
<evidence type="ECO:0000256" key="3">
    <source>
        <dbReference type="ARBA" id="ARBA00022490"/>
    </source>
</evidence>
<comment type="subcellular location">
    <subcellularLocation>
        <location evidence="1">Cytoplasm</location>
        <location evidence="1">Cytoskeleton</location>
    </subcellularLocation>
</comment>
<dbReference type="AlphaFoldDB" id="A0A9F5IX85"/>
<dbReference type="GO" id="GO:0005902">
    <property type="term" value="C:microvillus"/>
    <property type="evidence" value="ECO:0007669"/>
    <property type="project" value="TreeGrafter"/>
</dbReference>
<evidence type="ECO:0000313" key="8">
    <source>
        <dbReference type="Proteomes" id="UP000695026"/>
    </source>
</evidence>
<proteinExistence type="inferred from homology"/>
<dbReference type="Proteomes" id="UP000695026">
    <property type="component" value="Unplaced"/>
</dbReference>
<dbReference type="Gene3D" id="2.80.10.50">
    <property type="match status" value="3"/>
</dbReference>
<name>A0A9F5IX85_PYTBI</name>
<dbReference type="GO" id="GO:0005737">
    <property type="term" value="C:cytoplasm"/>
    <property type="evidence" value="ECO:0007669"/>
    <property type="project" value="TreeGrafter"/>
</dbReference>
<dbReference type="GO" id="GO:0015629">
    <property type="term" value="C:actin cytoskeleton"/>
    <property type="evidence" value="ECO:0007669"/>
    <property type="project" value="TreeGrafter"/>
</dbReference>
<dbReference type="GO" id="GO:0030027">
    <property type="term" value="C:lamellipodium"/>
    <property type="evidence" value="ECO:0007669"/>
    <property type="project" value="TreeGrafter"/>
</dbReference>
<evidence type="ECO:0000256" key="2">
    <source>
        <dbReference type="ARBA" id="ARBA00007415"/>
    </source>
</evidence>
<evidence type="ECO:0000256" key="5">
    <source>
        <dbReference type="ARBA" id="ARBA00023212"/>
    </source>
</evidence>
<dbReference type="GO" id="GO:0030426">
    <property type="term" value="C:growth cone"/>
    <property type="evidence" value="ECO:0007669"/>
    <property type="project" value="TreeGrafter"/>
</dbReference>
<sequence length="400" mass="44667">INCGNKYLTAEAFGFKLNASAPSLKKKQIWTLEQNGDDSSVVFLKSHLGRYLAADKDGQVSCESEAPSADCRFVIVAHDDGRWSLQSEPHRRFFGGTEDRLSCFAQGVSGAEKWGVHLALHPQLHLFSLSRKRYAQLGAAGEELAVARDVPWGVDALITLLFHEGRYRLQTRDHRLLPSMSSLLGIDLSANQDEESDQETFQMEINKDTKKCTFRTCTGKYWTLTSNGGVQSTASTKNANCYFDIEWCDRRITLKAANGKYVTAKKNGQLAATVETASETEQFLMKLINRPIIVLRGEHGFIGCRKMTGTLDCNRSSYDVFQLEFNDGAYNIKDSTGKYWMVGNEASITSSSDTPVDFFFEFCDFNKVAIKVNNKYLKGDHAGVLKATADAIDPSTLWEY</sequence>
<dbReference type="InterPro" id="IPR010431">
    <property type="entry name" value="Fascin"/>
</dbReference>
<organism evidence="8 9">
    <name type="scientific">Python bivittatus</name>
    <name type="common">Burmese python</name>
    <name type="synonym">Python molurus bivittatus</name>
    <dbReference type="NCBI Taxonomy" id="176946"/>
    <lineage>
        <taxon>Eukaryota</taxon>
        <taxon>Metazoa</taxon>
        <taxon>Chordata</taxon>
        <taxon>Craniata</taxon>
        <taxon>Vertebrata</taxon>
        <taxon>Euteleostomi</taxon>
        <taxon>Lepidosauria</taxon>
        <taxon>Squamata</taxon>
        <taxon>Bifurcata</taxon>
        <taxon>Unidentata</taxon>
        <taxon>Episquamata</taxon>
        <taxon>Toxicofera</taxon>
        <taxon>Serpentes</taxon>
        <taxon>Henophidia</taxon>
        <taxon>Pythonidae</taxon>
        <taxon>Python</taxon>
    </lineage>
</organism>
<dbReference type="InterPro" id="IPR008999">
    <property type="entry name" value="Actin-crosslinking"/>
</dbReference>
<dbReference type="GeneID" id="103050661"/>
<keyword evidence="4" id="KW-0009">Actin-binding</keyword>
<dbReference type="RefSeq" id="XP_025027642.1">
    <property type="nucleotide sequence ID" value="XM_025171874.1"/>
</dbReference>
<dbReference type="CDD" id="cd23356">
    <property type="entry name" value="beta-trefoil_FSCN1_rpt4"/>
    <property type="match status" value="1"/>
</dbReference>
<dbReference type="GO" id="GO:0051017">
    <property type="term" value="P:actin filament bundle assembly"/>
    <property type="evidence" value="ECO:0007669"/>
    <property type="project" value="TreeGrafter"/>
</dbReference>
<dbReference type="SUPFAM" id="SSF50405">
    <property type="entry name" value="Actin-crosslinking proteins"/>
    <property type="match status" value="3"/>
</dbReference>
<dbReference type="KEGG" id="pbi:103050661"/>
<dbReference type="FunFam" id="2.80.10.50:FF:000030">
    <property type="entry name" value="Fascin"/>
    <property type="match status" value="1"/>
</dbReference>
<dbReference type="CDD" id="cd23344">
    <property type="entry name" value="beta-trefoil_FSCN1_rpt1"/>
    <property type="match status" value="1"/>
</dbReference>
<evidence type="ECO:0000259" key="7">
    <source>
        <dbReference type="Pfam" id="PF06268"/>
    </source>
</evidence>
<dbReference type="GO" id="GO:0030175">
    <property type="term" value="C:filopodium"/>
    <property type="evidence" value="ECO:0007669"/>
    <property type="project" value="TreeGrafter"/>
</dbReference>
<keyword evidence="5" id="KW-0206">Cytoskeleton</keyword>
<dbReference type="InterPro" id="IPR022768">
    <property type="entry name" value="Fascin-like_dom"/>
</dbReference>
<feature type="non-terminal residue" evidence="9">
    <location>
        <position position="1"/>
    </location>
</feature>
<feature type="domain" description="Fascin-like" evidence="7">
    <location>
        <begin position="185"/>
        <end position="284"/>
    </location>
</feature>
<dbReference type="GO" id="GO:0030674">
    <property type="term" value="F:protein-macromolecule adaptor activity"/>
    <property type="evidence" value="ECO:0007669"/>
    <property type="project" value="InterPro"/>
</dbReference>
<dbReference type="FunFam" id="2.80.10.50:FF:000008">
    <property type="entry name" value="Fascin"/>
    <property type="match status" value="1"/>
</dbReference>
<reference evidence="9" key="1">
    <citation type="submission" date="2025-08" db="UniProtKB">
        <authorList>
            <consortium name="RefSeq"/>
        </authorList>
    </citation>
    <scope>IDENTIFICATION</scope>
    <source>
        <tissue evidence="9">Liver</tissue>
    </source>
</reference>
<keyword evidence="3" id="KW-0963">Cytoplasm</keyword>
<feature type="domain" description="Fascin-like" evidence="7">
    <location>
        <begin position="5"/>
        <end position="116"/>
    </location>
</feature>
<protein>
    <recommendedName>
        <fullName evidence="6">Fascin</fullName>
    </recommendedName>
</protein>
<dbReference type="GO" id="GO:0051015">
    <property type="term" value="F:actin filament binding"/>
    <property type="evidence" value="ECO:0007669"/>
    <property type="project" value="InterPro"/>
</dbReference>
<dbReference type="GO" id="GO:0031253">
    <property type="term" value="C:cell projection membrane"/>
    <property type="evidence" value="ECO:0007669"/>
    <property type="project" value="TreeGrafter"/>
</dbReference>
<dbReference type="GO" id="GO:0007163">
    <property type="term" value="P:establishment or maintenance of cell polarity"/>
    <property type="evidence" value="ECO:0007669"/>
    <property type="project" value="TreeGrafter"/>
</dbReference>
<dbReference type="FunFam" id="2.80.10.50:FF:000010">
    <property type="entry name" value="Fascin"/>
    <property type="match status" value="1"/>
</dbReference>
<dbReference type="Pfam" id="PF06268">
    <property type="entry name" value="Fascin"/>
    <property type="match status" value="3"/>
</dbReference>
<evidence type="ECO:0000256" key="4">
    <source>
        <dbReference type="ARBA" id="ARBA00023203"/>
    </source>
</evidence>
<dbReference type="OMA" id="SMTRKRY"/>
<keyword evidence="8" id="KW-1185">Reference proteome</keyword>
<dbReference type="GO" id="GO:0016477">
    <property type="term" value="P:cell migration"/>
    <property type="evidence" value="ECO:0007669"/>
    <property type="project" value="TreeGrafter"/>
</dbReference>
<dbReference type="PANTHER" id="PTHR10551">
    <property type="entry name" value="FASCIN"/>
    <property type="match status" value="1"/>
</dbReference>
<dbReference type="PANTHER" id="PTHR10551:SF39">
    <property type="entry name" value="FASCIN"/>
    <property type="match status" value="1"/>
</dbReference>
<comment type="similarity">
    <text evidence="2">Belongs to the fascin family.</text>
</comment>
<dbReference type="GO" id="GO:0001726">
    <property type="term" value="C:ruffle"/>
    <property type="evidence" value="ECO:0007669"/>
    <property type="project" value="TreeGrafter"/>
</dbReference>
<accession>A0A9F5IX85</accession>
<evidence type="ECO:0000256" key="1">
    <source>
        <dbReference type="ARBA" id="ARBA00004245"/>
    </source>
</evidence>
<evidence type="ECO:0000256" key="6">
    <source>
        <dbReference type="ARBA" id="ARBA00067375"/>
    </source>
</evidence>
<gene>
    <name evidence="9" type="primary">LOC103050661</name>
</gene>
<evidence type="ECO:0000313" key="9">
    <source>
        <dbReference type="RefSeq" id="XP_025027642.1"/>
    </source>
</evidence>